<keyword evidence="2" id="KW-1185">Reference proteome</keyword>
<evidence type="ECO:0000313" key="2">
    <source>
        <dbReference type="Proteomes" id="UP000326924"/>
    </source>
</evidence>
<proteinExistence type="predicted"/>
<dbReference type="AlphaFoldDB" id="A0A5J5F051"/>
<dbReference type="InParanoid" id="A0A5J5F051"/>
<accession>A0A5J5F051</accession>
<comment type="caution">
    <text evidence="1">The sequence shown here is derived from an EMBL/GenBank/DDBJ whole genome shotgun (WGS) entry which is preliminary data.</text>
</comment>
<dbReference type="EMBL" id="VXIS01000064">
    <property type="protein sequence ID" value="KAA8908840.1"/>
    <property type="molecule type" value="Genomic_DNA"/>
</dbReference>
<protein>
    <submittedName>
        <fullName evidence="1">Uncharacterized protein</fullName>
    </submittedName>
</protein>
<evidence type="ECO:0000313" key="1">
    <source>
        <dbReference type="EMBL" id="KAA8908840.1"/>
    </source>
</evidence>
<dbReference type="Proteomes" id="UP000326924">
    <property type="component" value="Unassembled WGS sequence"/>
</dbReference>
<organism evidence="1 2">
    <name type="scientific">Sphaerosporella brunnea</name>
    <dbReference type="NCBI Taxonomy" id="1250544"/>
    <lineage>
        <taxon>Eukaryota</taxon>
        <taxon>Fungi</taxon>
        <taxon>Dikarya</taxon>
        <taxon>Ascomycota</taxon>
        <taxon>Pezizomycotina</taxon>
        <taxon>Pezizomycetes</taxon>
        <taxon>Pezizales</taxon>
        <taxon>Pyronemataceae</taxon>
        <taxon>Sphaerosporella</taxon>
    </lineage>
</organism>
<gene>
    <name evidence="1" type="ORF">FN846DRAFT_647453</name>
</gene>
<name>A0A5J5F051_9PEZI</name>
<reference evidence="1 2" key="1">
    <citation type="submission" date="2019-09" db="EMBL/GenBank/DDBJ databases">
        <title>Draft genome of the ectomycorrhizal ascomycete Sphaerosporella brunnea.</title>
        <authorList>
            <consortium name="DOE Joint Genome Institute"/>
            <person name="Benucci G.M."/>
            <person name="Marozzi G."/>
            <person name="Antonielli L."/>
            <person name="Sanchez S."/>
            <person name="Marco P."/>
            <person name="Wang X."/>
            <person name="Falini L.B."/>
            <person name="Barry K."/>
            <person name="Haridas S."/>
            <person name="Lipzen A."/>
            <person name="Labutti K."/>
            <person name="Grigoriev I.V."/>
            <person name="Murat C."/>
            <person name="Martin F."/>
            <person name="Albertini E."/>
            <person name="Donnini D."/>
            <person name="Bonito G."/>
        </authorList>
    </citation>
    <scope>NUCLEOTIDE SEQUENCE [LARGE SCALE GENOMIC DNA]</scope>
    <source>
        <strain evidence="1 2">Sb_GMNB300</strain>
    </source>
</reference>
<sequence>MMQGEARQLLGAGKTCTRRSLIGIRWTLSRSLPLWRLPRAFLFFPQPQQAPHGPDSDLALSLLAGRDAIAYFYGIAGVACAGETNDWVVVCGTAYQIEKQQLIRDMHARPLCASRGGGREERKDSKSAFMLAFPPWVPCPSFAPPAGISSSATRQRARRCRQ</sequence>